<reference evidence="1 2" key="1">
    <citation type="journal article" date="2020" name="Cell">
        <title>Large-Scale Comparative Analyses of Tick Genomes Elucidate Their Genetic Diversity and Vector Capacities.</title>
        <authorList>
            <consortium name="Tick Genome and Microbiome Consortium (TIGMIC)"/>
            <person name="Jia N."/>
            <person name="Wang J."/>
            <person name="Shi W."/>
            <person name="Du L."/>
            <person name="Sun Y."/>
            <person name="Zhan W."/>
            <person name="Jiang J.F."/>
            <person name="Wang Q."/>
            <person name="Zhang B."/>
            <person name="Ji P."/>
            <person name="Bell-Sakyi L."/>
            <person name="Cui X.M."/>
            <person name="Yuan T.T."/>
            <person name="Jiang B.G."/>
            <person name="Yang W.F."/>
            <person name="Lam T.T."/>
            <person name="Chang Q.C."/>
            <person name="Ding S.J."/>
            <person name="Wang X.J."/>
            <person name="Zhu J.G."/>
            <person name="Ruan X.D."/>
            <person name="Zhao L."/>
            <person name="Wei J.T."/>
            <person name="Ye R.Z."/>
            <person name="Que T.C."/>
            <person name="Du C.H."/>
            <person name="Zhou Y.H."/>
            <person name="Cheng J.X."/>
            <person name="Dai P.F."/>
            <person name="Guo W.B."/>
            <person name="Han X.H."/>
            <person name="Huang E.J."/>
            <person name="Li L.F."/>
            <person name="Wei W."/>
            <person name="Gao Y.C."/>
            <person name="Liu J.Z."/>
            <person name="Shao H.Z."/>
            <person name="Wang X."/>
            <person name="Wang C.C."/>
            <person name="Yang T.C."/>
            <person name="Huo Q.B."/>
            <person name="Li W."/>
            <person name="Chen H.Y."/>
            <person name="Chen S.E."/>
            <person name="Zhou L.G."/>
            <person name="Ni X.B."/>
            <person name="Tian J.H."/>
            <person name="Sheng Y."/>
            <person name="Liu T."/>
            <person name="Pan Y.S."/>
            <person name="Xia L.Y."/>
            <person name="Li J."/>
            <person name="Zhao F."/>
            <person name="Cao W.C."/>
        </authorList>
    </citation>
    <scope>NUCLEOTIDE SEQUENCE [LARGE SCALE GENOMIC DNA]</scope>
    <source>
        <strain evidence="1">HaeL-2018</strain>
    </source>
</reference>
<evidence type="ECO:0000313" key="1">
    <source>
        <dbReference type="EMBL" id="KAH9372231.1"/>
    </source>
</evidence>
<comment type="caution">
    <text evidence="1">The sequence shown here is derived from an EMBL/GenBank/DDBJ whole genome shotgun (WGS) entry which is preliminary data.</text>
</comment>
<dbReference type="VEuPathDB" id="VectorBase:HLOH_046854"/>
<organism evidence="1 2">
    <name type="scientific">Haemaphysalis longicornis</name>
    <name type="common">Bush tick</name>
    <dbReference type="NCBI Taxonomy" id="44386"/>
    <lineage>
        <taxon>Eukaryota</taxon>
        <taxon>Metazoa</taxon>
        <taxon>Ecdysozoa</taxon>
        <taxon>Arthropoda</taxon>
        <taxon>Chelicerata</taxon>
        <taxon>Arachnida</taxon>
        <taxon>Acari</taxon>
        <taxon>Parasitiformes</taxon>
        <taxon>Ixodida</taxon>
        <taxon>Ixodoidea</taxon>
        <taxon>Ixodidae</taxon>
        <taxon>Haemaphysalinae</taxon>
        <taxon>Haemaphysalis</taxon>
    </lineage>
</organism>
<accession>A0A9J6GBI9</accession>
<gene>
    <name evidence="1" type="ORF">HPB48_003438</name>
</gene>
<sequence length="212" mass="23923">MELVYKWFVLHNIRSTTLHWTSRDPMRMPFYSTDDERLSWLETEFLDYFKAWRDAASDKLEFLTEETYEALRVTTMSTVLCIRHLLSSGFHFVLTAKFASDEVEPLFSTIRQLNGSNGQTDAYAVLSALQKILITGIIHSSASANVESVVGSLGEVSKLPAAVMPAPPEEALKQLLSPHLAALAQCPGMLRRRFSFRELLCCAGFGRRMVLQ</sequence>
<dbReference type="PANTHER" id="PTHR48257:SF1">
    <property type="match status" value="1"/>
</dbReference>
<proteinExistence type="predicted"/>
<dbReference type="PANTHER" id="PTHR48257">
    <property type="match status" value="1"/>
</dbReference>
<protein>
    <submittedName>
        <fullName evidence="1">Uncharacterized protein</fullName>
    </submittedName>
</protein>
<dbReference type="EMBL" id="JABSTR010000005">
    <property type="protein sequence ID" value="KAH9372231.1"/>
    <property type="molecule type" value="Genomic_DNA"/>
</dbReference>
<dbReference type="OrthoDB" id="6513511at2759"/>
<dbReference type="Proteomes" id="UP000821853">
    <property type="component" value="Chromosome 3"/>
</dbReference>
<evidence type="ECO:0000313" key="2">
    <source>
        <dbReference type="Proteomes" id="UP000821853"/>
    </source>
</evidence>
<dbReference type="AlphaFoldDB" id="A0A9J6GBI9"/>
<name>A0A9J6GBI9_HAELO</name>
<dbReference type="OMA" id="SWLETEF"/>
<keyword evidence="2" id="KW-1185">Reference proteome</keyword>